<dbReference type="GO" id="GO:0042802">
    <property type="term" value="F:identical protein binding"/>
    <property type="evidence" value="ECO:0007669"/>
    <property type="project" value="InterPro"/>
</dbReference>
<dbReference type="PANTHER" id="PTHR13482">
    <property type="entry name" value="MICRORNA PROCESSOR COMPLEX SUBUNIT DGCR8"/>
    <property type="match status" value="1"/>
</dbReference>
<evidence type="ECO:0000256" key="1">
    <source>
        <dbReference type="PROSITE-ProRule" id="PRU00266"/>
    </source>
</evidence>
<dbReference type="CDD" id="cd19867">
    <property type="entry name" value="DSRM_DGCR8_rpt1"/>
    <property type="match status" value="1"/>
</dbReference>
<dbReference type="SMART" id="SM00358">
    <property type="entry name" value="DSRM"/>
    <property type="match status" value="1"/>
</dbReference>
<dbReference type="Proteomes" id="UP000653454">
    <property type="component" value="Unassembled WGS sequence"/>
</dbReference>
<accession>A0A8S4DRT7</accession>
<dbReference type="PANTHER" id="PTHR13482:SF3">
    <property type="entry name" value="MICROPROCESSOR COMPLEX SUBUNIT DGCR8"/>
    <property type="match status" value="1"/>
</dbReference>
<sequence length="1402" mass="159663">MCRTVMSGKWSQAKAEETVDTHSGRKKRVVVTAYERRCCRIVINASVLQLLQYLRGGHGTPGEGARGAARLARQSAACDDSAFQVSRMSGNEAELPPAKKQKLDEPEPEQGCSYQPPLDIDFSEDVSAAPTGSTDSFSMGTSKYDDFVKPEEIEKLKEFQVLDEVKSDDENSDEDESDSSDGKSEGVPEEEIEKMLDEDLPENFKGEPKPKEKTYHTREKIVLEEKGINYFEVLPLDWMAVRHYSGLPVYMHRATRVCTLAKPYALGKGNTRRHDIPISAIPCLNYRKALEEEAKQKEIDRKITEQIKSGTWKQNYNKENKVNDSNTSNKDEIINIDLSNDDKISDNNSKDIAISTALGNGKEGELIDLVNDDKDTDELSLDNKNKTAISEISKCQNDNLEATSDSIDITVSNKEEAISSEGVKSSIPQEHGQMDDGQIENVLNCDVKPMEVEDSSSKIVDDTSSEVEVASSKTKSDKSAIEKPKCPFANGFKNLDFVLKDGQKEASMTDSPKCPAENKDDDSTDNSEKTKAAPDCNKNEIANKDCPVTNGDTANAKAGETEDLSAQPVVLPGGIAMLPPRVETVNTSWKTQHLTPEEVNNYCKALFKFKTVNIMHFKRWADRHKYAKARRALQYPALPPGTKLITIPATSEPAGPGGKASKRDWVMNMNGRSYLSVFHEYVRRALLQQPVYEFQQLGERPSTLSPWATVHNEHEQYVRRALLQQPVYEFQQLGERPSTLSPWATVHNEHEQYVRRALLQQPVYEFQQLGERPSTLSPWATVHNEHEQYVRRALLQQPVYEFQQLGERPSTLSPWATVHNEHEQYVRRALLQQPVYEFQQLGERPSTLSPWATVHNEHEQYVRRALLQQPVYEFQQLGERPSTLSPWATVHNEHEQYVRRALLQQPVYEFQQLGERPSTLSPWATVHNEHEQYVRRALLQQPVYEFQQLGELPSTLSPWATVHNEHEQYVRRALLQQPVYEFQQLGERPSTLSPWATVHNEHEQYVRRALLQQPVYEFQQLGERPSTLSPWATVHNEHEQYVRRALLQQPVYEFQQLGERPSTLSPWATVHNEHEQYVRRALLQQPVYEFQQLGERPSTLSPWATVHNEHEQYVRRALLQQPVYEFQQLGERPSTLSPWATVHNEHEQYVRRALLQQPVYEFQQLENAATPYQATVYIGGMAYGCGRGTSKRLAKANAARASIQILIPEAKLADAAPSEPDFSFFDYVGIEDPRITEFCAATCEPSPHAILRTCLLRNFGAGDRHVHTEMKKLEYQKIELTMKVGKHCATVVCKNKKTAKQRASQAILQALHPHVRSWGSLLRLYGSRSVKSCKEKKLEEQQITLLQDKARHNEPNYAVLEKLRMEMRRLRERDEAVVPIGTLLVKDDLPTHSGSNLNNVDL</sequence>
<dbReference type="SUPFAM" id="SSF54768">
    <property type="entry name" value="dsRNA-binding domain-like"/>
    <property type="match status" value="1"/>
</dbReference>
<dbReference type="Gene3D" id="2.20.70.10">
    <property type="match status" value="1"/>
</dbReference>
<proteinExistence type="predicted"/>
<dbReference type="GO" id="GO:0020037">
    <property type="term" value="F:heme binding"/>
    <property type="evidence" value="ECO:0007669"/>
    <property type="project" value="InterPro"/>
</dbReference>
<dbReference type="GO" id="GO:0070878">
    <property type="term" value="F:primary miRNA binding"/>
    <property type="evidence" value="ECO:0007669"/>
    <property type="project" value="TreeGrafter"/>
</dbReference>
<comment type="caution">
    <text evidence="4">The sequence shown here is derived from an EMBL/GenBank/DDBJ whole genome shotgun (WGS) entry which is preliminary data.</text>
</comment>
<evidence type="ECO:0000313" key="5">
    <source>
        <dbReference type="Proteomes" id="UP000653454"/>
    </source>
</evidence>
<dbReference type="GO" id="GO:0070877">
    <property type="term" value="C:microprocessor complex"/>
    <property type="evidence" value="ECO:0007669"/>
    <property type="project" value="InterPro"/>
</dbReference>
<keyword evidence="5" id="KW-1185">Reference proteome</keyword>
<gene>
    <name evidence="4" type="ORF">PLXY2_LOCUS3058</name>
</gene>
<dbReference type="FunFam" id="3.30.160.20:FF:000021">
    <property type="entry name" value="Microprocessor complex subunit DGCR8"/>
    <property type="match status" value="1"/>
</dbReference>
<dbReference type="CDD" id="cd19868">
    <property type="entry name" value="DSRM_DGCR8_rpt2"/>
    <property type="match status" value="1"/>
</dbReference>
<dbReference type="InterPro" id="IPR014720">
    <property type="entry name" value="dsRBD_dom"/>
</dbReference>
<feature type="region of interest" description="Disordered" evidence="2">
    <location>
        <begin position="87"/>
        <end position="143"/>
    </location>
</feature>
<dbReference type="PROSITE" id="PS50137">
    <property type="entry name" value="DS_RBD"/>
    <property type="match status" value="1"/>
</dbReference>
<feature type="compositionally biased region" description="Polar residues" evidence="2">
    <location>
        <begin position="130"/>
        <end position="141"/>
    </location>
</feature>
<dbReference type="Gene3D" id="3.30.160.20">
    <property type="match status" value="2"/>
</dbReference>
<feature type="compositionally biased region" description="Basic and acidic residues" evidence="2">
    <location>
        <begin position="526"/>
        <end position="543"/>
    </location>
</feature>
<feature type="region of interest" description="Disordered" evidence="2">
    <location>
        <begin position="503"/>
        <end position="559"/>
    </location>
</feature>
<dbReference type="Gene3D" id="3.30.160.590">
    <property type="match status" value="1"/>
</dbReference>
<feature type="region of interest" description="Disordered" evidence="2">
    <location>
        <begin position="453"/>
        <end position="483"/>
    </location>
</feature>
<dbReference type="EMBL" id="CAJHNJ030000008">
    <property type="protein sequence ID" value="CAG9103727.1"/>
    <property type="molecule type" value="Genomic_DNA"/>
</dbReference>
<dbReference type="GO" id="GO:0031053">
    <property type="term" value="P:primary miRNA processing"/>
    <property type="evidence" value="ECO:0007669"/>
    <property type="project" value="InterPro"/>
</dbReference>
<organism evidence="4 5">
    <name type="scientific">Plutella xylostella</name>
    <name type="common">Diamondback moth</name>
    <name type="synonym">Plutella maculipennis</name>
    <dbReference type="NCBI Taxonomy" id="51655"/>
    <lineage>
        <taxon>Eukaryota</taxon>
        <taxon>Metazoa</taxon>
        <taxon>Ecdysozoa</taxon>
        <taxon>Arthropoda</taxon>
        <taxon>Hexapoda</taxon>
        <taxon>Insecta</taxon>
        <taxon>Pterygota</taxon>
        <taxon>Neoptera</taxon>
        <taxon>Endopterygota</taxon>
        <taxon>Lepidoptera</taxon>
        <taxon>Glossata</taxon>
        <taxon>Ditrysia</taxon>
        <taxon>Yponomeutoidea</taxon>
        <taxon>Plutellidae</taxon>
        <taxon>Plutella</taxon>
    </lineage>
</organism>
<feature type="compositionally biased region" description="Basic and acidic residues" evidence="2">
    <location>
        <begin position="474"/>
        <end position="483"/>
    </location>
</feature>
<keyword evidence="1" id="KW-0694">RNA-binding</keyword>
<feature type="compositionally biased region" description="Acidic residues" evidence="2">
    <location>
        <begin position="170"/>
        <end position="179"/>
    </location>
</feature>
<feature type="region of interest" description="Disordered" evidence="2">
    <location>
        <begin position="159"/>
        <end position="189"/>
    </location>
</feature>
<dbReference type="Pfam" id="PF00035">
    <property type="entry name" value="dsrm"/>
    <property type="match status" value="1"/>
</dbReference>
<evidence type="ECO:0000259" key="3">
    <source>
        <dbReference type="PROSITE" id="PS50137"/>
    </source>
</evidence>
<protein>
    <submittedName>
        <fullName evidence="4">(diamondback moth) hypothetical protein</fullName>
    </submittedName>
</protein>
<reference evidence="4" key="1">
    <citation type="submission" date="2020-11" db="EMBL/GenBank/DDBJ databases">
        <authorList>
            <person name="Whiteford S."/>
        </authorList>
    </citation>
    <scope>NUCLEOTIDE SEQUENCE</scope>
</reference>
<evidence type="ECO:0000256" key="2">
    <source>
        <dbReference type="SAM" id="MobiDB-lite"/>
    </source>
</evidence>
<evidence type="ECO:0000313" key="4">
    <source>
        <dbReference type="EMBL" id="CAG9103727.1"/>
    </source>
</evidence>
<feature type="domain" description="DRBM" evidence="3">
    <location>
        <begin position="1172"/>
        <end position="1208"/>
    </location>
</feature>
<name>A0A8S4DRT7_PLUXY</name>
<dbReference type="InterPro" id="IPR040375">
    <property type="entry name" value="DGCR8"/>
</dbReference>
<feature type="compositionally biased region" description="Basic and acidic residues" evidence="2">
    <location>
        <begin position="159"/>
        <end position="169"/>
    </location>
</feature>
<dbReference type="GO" id="GO:0003725">
    <property type="term" value="F:double-stranded RNA binding"/>
    <property type="evidence" value="ECO:0007669"/>
    <property type="project" value="TreeGrafter"/>
</dbReference>